<feature type="non-terminal residue" evidence="1">
    <location>
        <position position="158"/>
    </location>
</feature>
<dbReference type="AlphaFoldDB" id="A0AAN4ZL99"/>
<gene>
    <name evidence="1" type="ORF">PMAYCL1PPCAC_10512</name>
</gene>
<protein>
    <submittedName>
        <fullName evidence="1">Uncharacterized protein</fullName>
    </submittedName>
</protein>
<sequence length="158" mass="18636">DRFLFSTQLPKIMEIFELCVRKMPEDACGTEAIRALQQISAMTGNVHLMRIFADKLYSEEALEGWLGCHIYELSPQFRTIIDDRREIPSKALYYFKPWFTYSPHLRIRFDHGDIVCALFDRRHSRLVNDFMRISRQGYICEANLPGLLAFELKRRLEG</sequence>
<reference evidence="2" key="1">
    <citation type="submission" date="2022-10" db="EMBL/GenBank/DDBJ databases">
        <title>Genome assembly of Pristionchus species.</title>
        <authorList>
            <person name="Yoshida K."/>
            <person name="Sommer R.J."/>
        </authorList>
    </citation>
    <scope>NUCLEOTIDE SEQUENCE [LARGE SCALE GENOMIC DNA]</scope>
    <source>
        <strain evidence="2">RS5460</strain>
    </source>
</reference>
<comment type="caution">
    <text evidence="1">The sequence shown here is derived from an EMBL/GenBank/DDBJ whole genome shotgun (WGS) entry which is preliminary data.</text>
</comment>
<feature type="non-terminal residue" evidence="1">
    <location>
        <position position="1"/>
    </location>
</feature>
<dbReference type="EMBL" id="BTRK01000003">
    <property type="protein sequence ID" value="GMR40317.1"/>
    <property type="molecule type" value="Genomic_DNA"/>
</dbReference>
<organism evidence="1 2">
    <name type="scientific">Pristionchus mayeri</name>
    <dbReference type="NCBI Taxonomy" id="1317129"/>
    <lineage>
        <taxon>Eukaryota</taxon>
        <taxon>Metazoa</taxon>
        <taxon>Ecdysozoa</taxon>
        <taxon>Nematoda</taxon>
        <taxon>Chromadorea</taxon>
        <taxon>Rhabditida</taxon>
        <taxon>Rhabditina</taxon>
        <taxon>Diplogasteromorpha</taxon>
        <taxon>Diplogasteroidea</taxon>
        <taxon>Neodiplogasteridae</taxon>
        <taxon>Pristionchus</taxon>
    </lineage>
</organism>
<dbReference type="Proteomes" id="UP001328107">
    <property type="component" value="Unassembled WGS sequence"/>
</dbReference>
<proteinExistence type="predicted"/>
<accession>A0AAN4ZL99</accession>
<keyword evidence="2" id="KW-1185">Reference proteome</keyword>
<name>A0AAN4ZL99_9BILA</name>
<evidence type="ECO:0000313" key="1">
    <source>
        <dbReference type="EMBL" id="GMR40317.1"/>
    </source>
</evidence>
<evidence type="ECO:0000313" key="2">
    <source>
        <dbReference type="Proteomes" id="UP001328107"/>
    </source>
</evidence>